<dbReference type="PANTHER" id="PTHR37469:SF2">
    <property type="entry name" value="CELLOBIONIC ACID PHOSPHORYLASE"/>
    <property type="match status" value="1"/>
</dbReference>
<name>A0AA41WAA6_9GAMM</name>
<dbReference type="Pfam" id="PF17167">
    <property type="entry name" value="Glyco_hydro_94"/>
    <property type="match status" value="1"/>
</dbReference>
<protein>
    <submittedName>
        <fullName evidence="5">NdvB protein</fullName>
    </submittedName>
</protein>
<dbReference type="InterPro" id="IPR010383">
    <property type="entry name" value="Glyco_hydrolase_94_b-supersand"/>
</dbReference>
<dbReference type="Gene3D" id="2.60.420.10">
    <property type="entry name" value="Maltose phosphorylase, domain 3"/>
    <property type="match status" value="1"/>
</dbReference>
<dbReference type="InterPro" id="IPR052047">
    <property type="entry name" value="GH94_Enzymes"/>
</dbReference>
<dbReference type="InterPro" id="IPR008928">
    <property type="entry name" value="6-hairpin_glycosidase_sf"/>
</dbReference>
<dbReference type="SUPFAM" id="SSF74650">
    <property type="entry name" value="Galactose mutarotase-like"/>
    <property type="match status" value="1"/>
</dbReference>
<keyword evidence="1" id="KW-0328">Glycosyltransferase</keyword>
<proteinExistence type="predicted"/>
<dbReference type="SUPFAM" id="SSF48208">
    <property type="entry name" value="Six-hairpin glycosidases"/>
    <property type="match status" value="1"/>
</dbReference>
<reference evidence="5 6" key="1">
    <citation type="journal article" date="2013" name="Antonie Van Leeuwenhoek">
        <title>Echinimonas agarilytica gen. nov., sp. nov., a new gammaproteobacterium isolated from the sea urchin Strongylocentrotus intermedius.</title>
        <authorList>
            <person name="Nedashkovskaya O.I."/>
            <person name="Stenkova A.M."/>
            <person name="Zhukova N.V."/>
            <person name="Van Trappen S."/>
            <person name="Lee J.S."/>
            <person name="Kim S.B."/>
        </authorList>
    </citation>
    <scope>NUCLEOTIDE SEQUENCE [LARGE SCALE GENOMIC DNA]</scope>
    <source>
        <strain evidence="5 6">KMM 6351</strain>
    </source>
</reference>
<dbReference type="RefSeq" id="WP_251262696.1">
    <property type="nucleotide sequence ID" value="NZ_JAMQGP010000009.1"/>
</dbReference>
<dbReference type="Gene3D" id="1.50.10.10">
    <property type="match status" value="1"/>
</dbReference>
<gene>
    <name evidence="5" type="ORF">NAF29_16310</name>
</gene>
<evidence type="ECO:0000259" key="4">
    <source>
        <dbReference type="Pfam" id="PF17167"/>
    </source>
</evidence>
<dbReference type="InterPro" id="IPR011013">
    <property type="entry name" value="Gal_mutarotase_sf_dom"/>
</dbReference>
<dbReference type="GO" id="GO:0016757">
    <property type="term" value="F:glycosyltransferase activity"/>
    <property type="evidence" value="ECO:0007669"/>
    <property type="project" value="UniProtKB-KW"/>
</dbReference>
<feature type="domain" description="Glycosyl hydrolase 94 catalytic" evidence="4">
    <location>
        <begin position="325"/>
        <end position="721"/>
    </location>
</feature>
<sequence length="799" mass="91145">MNHSSSNSSSSLVDFDANGAVCRLKSPTAMPLASSYLWNKHMMMQVNCRGYIVSRFMQPEPTAYSHAPNLEAKTFMQPEQPYYAHHPGRFVYIKDLERDKLWSVPYEPCRHEGAEYSMESEAHCITWRISLDEIEVVWTLFLATDLAAEYWTLRIVNHSDGKRKLLVTPYFSVGYMSWMNQSAHFDVQLNSIVCESVTPYQKVSQYFDNKELLDTTFLWASRKPDAWQVHQHNFEGEGGLHNPSALSKPKLDCDDARYETPVAIMQYKVTLEPKQQTEDYRFIFGPAKSKRHIQTLIKHFQAPDHFQHRLSDALDYQQLAATNHLSCPDPLMSSFVNHWLSRQVHYHGDVNRLTTDPQTRNFLQDTMGLCWLNGAKARDNFVLALSQQHSSGAMPDGILLNDTATLKYINQVPHTDHCVWLPLCLKPYFTEHNDFEFLNLEIPYSDSDQSVTVLEHVSRAMDWLVAQTDHRHLSYIAQGDWCDPMNMVGYKGVGVSSWLTVASAYACATWANICLQTGHTDLAEKYRAHSDDFNAAFNTHCWTGDWYHRGISDDGIAFGTPTDGEGRIFLNPQTFALLSGASCDEKSAKMLEAVSTYLETPYGLQMLAPAYTRMHEHVGRVTQKFPGSAENGSVYNHAAAFYIYALYQKNEAELAFKYLRQMIPASAQEDLIQRGQLPLYVPNYYRGAYQQFPDRAGRSSQLFNTGTAAWMYRIVVECLFGLVGTQSGLQISPMLPSHWQDAQMVRSFRGAILTVKYERREQTQAVVLQSLDANIAGNTVVNILPDHHYHIHVYLKKES</sequence>
<evidence type="ECO:0000256" key="1">
    <source>
        <dbReference type="ARBA" id="ARBA00022676"/>
    </source>
</evidence>
<dbReference type="InterPro" id="IPR012341">
    <property type="entry name" value="6hp_glycosidase-like_sf"/>
</dbReference>
<dbReference type="Proteomes" id="UP001165393">
    <property type="component" value="Unassembled WGS sequence"/>
</dbReference>
<dbReference type="GO" id="GO:0030246">
    <property type="term" value="F:carbohydrate binding"/>
    <property type="evidence" value="ECO:0007669"/>
    <property type="project" value="InterPro"/>
</dbReference>
<dbReference type="InterPro" id="IPR037018">
    <property type="entry name" value="GH65_N"/>
</dbReference>
<dbReference type="AlphaFoldDB" id="A0AA41WAA6"/>
<evidence type="ECO:0000259" key="3">
    <source>
        <dbReference type="Pfam" id="PF06165"/>
    </source>
</evidence>
<organism evidence="5 6">
    <name type="scientific">Echinimonas agarilytica</name>
    <dbReference type="NCBI Taxonomy" id="1215918"/>
    <lineage>
        <taxon>Bacteria</taxon>
        <taxon>Pseudomonadati</taxon>
        <taxon>Pseudomonadota</taxon>
        <taxon>Gammaproteobacteria</taxon>
        <taxon>Alteromonadales</taxon>
        <taxon>Echinimonadaceae</taxon>
        <taxon>Echinimonas</taxon>
    </lineage>
</organism>
<evidence type="ECO:0000256" key="2">
    <source>
        <dbReference type="ARBA" id="ARBA00022679"/>
    </source>
</evidence>
<dbReference type="Gene3D" id="2.70.98.40">
    <property type="entry name" value="Glycoside hydrolase, family 65, N-terminal domain"/>
    <property type="match status" value="1"/>
</dbReference>
<keyword evidence="6" id="KW-1185">Reference proteome</keyword>
<dbReference type="GO" id="GO:0005975">
    <property type="term" value="P:carbohydrate metabolic process"/>
    <property type="evidence" value="ECO:0007669"/>
    <property type="project" value="InterPro"/>
</dbReference>
<dbReference type="PANTHER" id="PTHR37469">
    <property type="entry name" value="CELLOBIONIC ACID PHOSPHORYLASE-RELATED"/>
    <property type="match status" value="1"/>
</dbReference>
<comment type="caution">
    <text evidence="5">The sequence shown here is derived from an EMBL/GenBank/DDBJ whole genome shotgun (WGS) entry which is preliminary data.</text>
</comment>
<keyword evidence="2" id="KW-0808">Transferase</keyword>
<feature type="domain" description="Glycosyl hydrolase 94 supersandwich" evidence="3">
    <location>
        <begin position="84"/>
        <end position="302"/>
    </location>
</feature>
<dbReference type="Pfam" id="PF06165">
    <property type="entry name" value="GH94_b-supersand"/>
    <property type="match status" value="1"/>
</dbReference>
<dbReference type="InterPro" id="IPR033432">
    <property type="entry name" value="GH94_catalytic"/>
</dbReference>
<evidence type="ECO:0000313" key="6">
    <source>
        <dbReference type="Proteomes" id="UP001165393"/>
    </source>
</evidence>
<dbReference type="EMBL" id="JAMQGP010000009">
    <property type="protein sequence ID" value="MCM2681212.1"/>
    <property type="molecule type" value="Genomic_DNA"/>
</dbReference>
<accession>A0AA41WAA6</accession>
<evidence type="ECO:0000313" key="5">
    <source>
        <dbReference type="EMBL" id="MCM2681212.1"/>
    </source>
</evidence>